<dbReference type="InterPro" id="IPR045163">
    <property type="entry name" value="Focadhesin/RST1"/>
</dbReference>
<evidence type="ECO:0000313" key="2">
    <source>
        <dbReference type="Proteomes" id="UP000554482"/>
    </source>
</evidence>
<dbReference type="AlphaFoldDB" id="A0A7J6WKH3"/>
<comment type="caution">
    <text evidence="1">The sequence shown here is derived from an EMBL/GenBank/DDBJ whole genome shotgun (WGS) entry which is preliminary data.</text>
</comment>
<accession>A0A7J6WKH3</accession>
<sequence length="138" mass="15685">MPLLVLDQNTVLSDLPVTLPSLFSDSNWMVIVEPTVMNFWKSTERIFNWAKLLESSSYSASNQYSIDESESNDAVFLVQHFSGREIQLTIERRENQRSYFGSAELFNAAPGVELGVCEHFYKSEIAVTNLKKLGKIND</sequence>
<name>A0A7J6WKH3_THATH</name>
<dbReference type="PANTHER" id="PTHR16212">
    <property type="entry name" value="FOCADHESIN FAMILY MEMBER"/>
    <property type="match status" value="1"/>
</dbReference>
<dbReference type="EMBL" id="JABWDY010014702">
    <property type="protein sequence ID" value="KAF5197433.1"/>
    <property type="molecule type" value="Genomic_DNA"/>
</dbReference>
<organism evidence="1 2">
    <name type="scientific">Thalictrum thalictroides</name>
    <name type="common">Rue-anemone</name>
    <name type="synonym">Anemone thalictroides</name>
    <dbReference type="NCBI Taxonomy" id="46969"/>
    <lineage>
        <taxon>Eukaryota</taxon>
        <taxon>Viridiplantae</taxon>
        <taxon>Streptophyta</taxon>
        <taxon>Embryophyta</taxon>
        <taxon>Tracheophyta</taxon>
        <taxon>Spermatophyta</taxon>
        <taxon>Magnoliopsida</taxon>
        <taxon>Ranunculales</taxon>
        <taxon>Ranunculaceae</taxon>
        <taxon>Thalictroideae</taxon>
        <taxon>Thalictrum</taxon>
    </lineage>
</organism>
<gene>
    <name evidence="1" type="ORF">FRX31_012979</name>
</gene>
<reference evidence="1 2" key="1">
    <citation type="submission" date="2020-06" db="EMBL/GenBank/DDBJ databases">
        <title>Transcriptomic and genomic resources for Thalictrum thalictroides and T. hernandezii: Facilitating candidate gene discovery in an emerging model plant lineage.</title>
        <authorList>
            <person name="Arias T."/>
            <person name="Riano-Pachon D.M."/>
            <person name="Di Stilio V.S."/>
        </authorList>
    </citation>
    <scope>NUCLEOTIDE SEQUENCE [LARGE SCALE GENOMIC DNA]</scope>
    <source>
        <strain evidence="2">cv. WT478/WT964</strain>
        <tissue evidence="1">Leaves</tissue>
    </source>
</reference>
<dbReference type="Proteomes" id="UP000554482">
    <property type="component" value="Unassembled WGS sequence"/>
</dbReference>
<dbReference type="PANTHER" id="PTHR16212:SF4">
    <property type="entry name" value="FOCADHESIN"/>
    <property type="match status" value="1"/>
</dbReference>
<keyword evidence="2" id="KW-1185">Reference proteome</keyword>
<dbReference type="GO" id="GO:0060147">
    <property type="term" value="P:regulation of post-transcriptional gene silencing"/>
    <property type="evidence" value="ECO:0007669"/>
    <property type="project" value="InterPro"/>
</dbReference>
<dbReference type="OrthoDB" id="6125419at2759"/>
<proteinExistence type="predicted"/>
<evidence type="ECO:0000313" key="1">
    <source>
        <dbReference type="EMBL" id="KAF5197433.1"/>
    </source>
</evidence>
<protein>
    <submittedName>
        <fullName evidence="1">Uncharacterized protein</fullName>
    </submittedName>
</protein>